<evidence type="ECO:0000313" key="1">
    <source>
        <dbReference type="EnsemblPlants" id="LPERR04G06090.1"/>
    </source>
</evidence>
<dbReference type="Proteomes" id="UP000032180">
    <property type="component" value="Chromosome 4"/>
</dbReference>
<accession>A0A0D9W3U3</accession>
<dbReference type="InterPro" id="IPR052733">
    <property type="entry name" value="Chloroplast_QOR"/>
</dbReference>
<dbReference type="PANTHER" id="PTHR44013">
    <property type="entry name" value="ZINC-TYPE ALCOHOL DEHYDROGENASE-LIKE PROTEIN C16A3.02C"/>
    <property type="match status" value="1"/>
</dbReference>
<reference evidence="1" key="3">
    <citation type="submission" date="2015-04" db="UniProtKB">
        <authorList>
            <consortium name="EnsemblPlants"/>
        </authorList>
    </citation>
    <scope>IDENTIFICATION</scope>
</reference>
<dbReference type="HOGENOM" id="CLU_2708398_0_0_1"/>
<reference evidence="2" key="2">
    <citation type="submission" date="2013-12" db="EMBL/GenBank/DDBJ databases">
        <authorList>
            <person name="Yu Y."/>
            <person name="Lee S."/>
            <person name="de Baynast K."/>
            <person name="Wissotski M."/>
            <person name="Liu L."/>
            <person name="Talag J."/>
            <person name="Goicoechea J."/>
            <person name="Angelova A."/>
            <person name="Jetty R."/>
            <person name="Kudrna D."/>
            <person name="Golser W."/>
            <person name="Rivera L."/>
            <person name="Zhang J."/>
            <person name="Wing R."/>
        </authorList>
    </citation>
    <scope>NUCLEOTIDE SEQUENCE</scope>
</reference>
<dbReference type="STRING" id="77586.A0A0D9W3U3"/>
<dbReference type="AlphaFoldDB" id="A0A0D9W3U3"/>
<proteinExistence type="predicted"/>
<organism evidence="1 2">
    <name type="scientific">Leersia perrieri</name>
    <dbReference type="NCBI Taxonomy" id="77586"/>
    <lineage>
        <taxon>Eukaryota</taxon>
        <taxon>Viridiplantae</taxon>
        <taxon>Streptophyta</taxon>
        <taxon>Embryophyta</taxon>
        <taxon>Tracheophyta</taxon>
        <taxon>Spermatophyta</taxon>
        <taxon>Magnoliopsida</taxon>
        <taxon>Liliopsida</taxon>
        <taxon>Poales</taxon>
        <taxon>Poaceae</taxon>
        <taxon>BOP clade</taxon>
        <taxon>Oryzoideae</taxon>
        <taxon>Oryzeae</taxon>
        <taxon>Oryzinae</taxon>
        <taxon>Leersia</taxon>
    </lineage>
</organism>
<dbReference type="Gene3D" id="3.90.180.10">
    <property type="entry name" value="Medium-chain alcohol dehydrogenases, catalytic domain"/>
    <property type="match status" value="1"/>
</dbReference>
<keyword evidence="2" id="KW-1185">Reference proteome</keyword>
<dbReference type="SUPFAM" id="SSF50129">
    <property type="entry name" value="GroES-like"/>
    <property type="match status" value="1"/>
</dbReference>
<evidence type="ECO:0000313" key="2">
    <source>
        <dbReference type="Proteomes" id="UP000032180"/>
    </source>
</evidence>
<dbReference type="PANTHER" id="PTHR44013:SF6">
    <property type="entry name" value="OS04G0359100 PROTEIN"/>
    <property type="match status" value="1"/>
</dbReference>
<dbReference type="InterPro" id="IPR011032">
    <property type="entry name" value="GroES-like_sf"/>
</dbReference>
<sequence>MHAGVRPATMRAVQYNGYGGGATGLKFVEVPVTSVNKNEVLIKVEAGSINQFDFCNPPNLIDMQLEAFADSLT</sequence>
<name>A0A0D9W3U3_9ORYZ</name>
<reference evidence="1 2" key="1">
    <citation type="submission" date="2012-08" db="EMBL/GenBank/DDBJ databases">
        <title>Oryza genome evolution.</title>
        <authorList>
            <person name="Wing R.A."/>
        </authorList>
    </citation>
    <scope>NUCLEOTIDE SEQUENCE</scope>
</reference>
<dbReference type="Gramene" id="LPERR04G06090.1">
    <property type="protein sequence ID" value="LPERR04G06090.1"/>
    <property type="gene ID" value="LPERR04G06090"/>
</dbReference>
<dbReference type="EnsemblPlants" id="LPERR04G06090.1">
    <property type="protein sequence ID" value="LPERR04G06090.1"/>
    <property type="gene ID" value="LPERR04G06090"/>
</dbReference>
<protein>
    <submittedName>
        <fullName evidence="1">Uncharacterized protein</fullName>
    </submittedName>
</protein>